<keyword evidence="2" id="KW-0472">Membrane</keyword>
<evidence type="ECO:0000313" key="3">
    <source>
        <dbReference type="EMBL" id="AWU47338.1"/>
    </source>
</evidence>
<feature type="transmembrane region" description="Helical" evidence="2">
    <location>
        <begin position="342"/>
        <end position="361"/>
    </location>
</feature>
<sequence length="367" mass="39607">MGTRRGRRRRRGGRPPWGGTSCPPWREGTRAMWPLGPGARPSGRRSWPGWPKPFWRAYSMMGMERVYVEVPGGRVLVSEAGVFAIAQEARQAEALGREVYARLGLPVVPLVVSPREGYREGVLHVADLEGHLQGLPRVLTPEEVQAIARFLRGEGERPRARLRYPAEPGGEGGSVATAAQARQVLATKEAIPEPRVAKTAPPRPSPFLFLAFPPILYAAYTGGLVGLPGLISALWFLMEQDRLRREGGDEEGYAIHFSFVFQGLALSALLGAFGPGALHGLGSGLAFALLPALYGVLAAYRPLFAGEAARLYALVWGDAFPWLVPLGLVLTFPAFADGVLEALKAPLPVALVGLAVLVLFGRSLDRK</sequence>
<evidence type="ECO:0000256" key="2">
    <source>
        <dbReference type="SAM" id="Phobius"/>
    </source>
</evidence>
<evidence type="ECO:0000256" key="1">
    <source>
        <dbReference type="SAM" id="MobiDB-lite"/>
    </source>
</evidence>
<dbReference type="EMBL" id="CP020572">
    <property type="protein sequence ID" value="AWU47338.1"/>
    <property type="molecule type" value="Genomic_DNA"/>
</dbReference>
<organism evidence="3">
    <name type="scientific">Thermus aquaticus</name>
    <dbReference type="NCBI Taxonomy" id="271"/>
    <lineage>
        <taxon>Bacteria</taxon>
        <taxon>Thermotogati</taxon>
        <taxon>Deinococcota</taxon>
        <taxon>Deinococci</taxon>
        <taxon>Thermales</taxon>
        <taxon>Thermaceae</taxon>
        <taxon>Thermus</taxon>
    </lineage>
</organism>
<protein>
    <submittedName>
        <fullName evidence="3">Uncharacterized protein</fullName>
    </submittedName>
</protein>
<keyword evidence="2" id="KW-1133">Transmembrane helix</keyword>
<geneLocation type="plasmid" evidence="3">
    <name>p61</name>
</geneLocation>
<feature type="transmembrane region" description="Helical" evidence="2">
    <location>
        <begin position="253"/>
        <end position="274"/>
    </location>
</feature>
<proteinExistence type="predicted"/>
<name>A0A2U9QI63_THEAQ</name>
<reference evidence="3" key="1">
    <citation type="submission" date="2018-06" db="EMBL/GenBank/DDBJ databases">
        <authorList>
            <person name="Zhirakovskaya E."/>
        </authorList>
    </citation>
    <scope>NUCLEOTIDE SEQUENCE</scope>
    <source>
        <strain evidence="3">YT-1</strain>
        <plasmid evidence="3">p61</plasmid>
    </source>
</reference>
<feature type="transmembrane region" description="Helical" evidence="2">
    <location>
        <begin position="215"/>
        <end position="237"/>
    </location>
</feature>
<feature type="transmembrane region" description="Helical" evidence="2">
    <location>
        <begin position="280"/>
        <end position="300"/>
    </location>
</feature>
<dbReference type="AlphaFoldDB" id="A0A2U9QI63"/>
<feature type="compositionally biased region" description="Basic residues" evidence="1">
    <location>
        <begin position="1"/>
        <end position="13"/>
    </location>
</feature>
<feature type="transmembrane region" description="Helical" evidence="2">
    <location>
        <begin position="312"/>
        <end position="336"/>
    </location>
</feature>
<keyword evidence="3" id="KW-0614">Plasmid</keyword>
<keyword evidence="2" id="KW-0812">Transmembrane</keyword>
<gene>
    <name evidence="3" type="ORF">B6246_p0050</name>
</gene>
<feature type="region of interest" description="Disordered" evidence="1">
    <location>
        <begin position="1"/>
        <end position="30"/>
    </location>
</feature>
<accession>A0A2U9QI63</accession>